<evidence type="ECO:0000256" key="8">
    <source>
        <dbReference type="RuleBase" id="RU000461"/>
    </source>
</evidence>
<evidence type="ECO:0000256" key="1">
    <source>
        <dbReference type="ARBA" id="ARBA00001971"/>
    </source>
</evidence>
<dbReference type="PANTHER" id="PTHR46206">
    <property type="entry name" value="CYTOCHROME P450"/>
    <property type="match status" value="1"/>
</dbReference>
<keyword evidence="5 8" id="KW-0560">Oxidoreductase</keyword>
<dbReference type="Gene3D" id="1.10.630.10">
    <property type="entry name" value="Cytochrome P450"/>
    <property type="match status" value="2"/>
</dbReference>
<dbReference type="GO" id="GO:0016740">
    <property type="term" value="F:transferase activity"/>
    <property type="evidence" value="ECO:0007669"/>
    <property type="project" value="InterPro"/>
</dbReference>
<dbReference type="InterPro" id="IPR001227">
    <property type="entry name" value="Ac_transferase_dom_sf"/>
</dbReference>
<evidence type="ECO:0000256" key="4">
    <source>
        <dbReference type="ARBA" id="ARBA00022723"/>
    </source>
</evidence>
<dbReference type="GO" id="GO:0005506">
    <property type="term" value="F:iron ion binding"/>
    <property type="evidence" value="ECO:0007669"/>
    <property type="project" value="InterPro"/>
</dbReference>
<dbReference type="GO" id="GO:0004497">
    <property type="term" value="F:monooxygenase activity"/>
    <property type="evidence" value="ECO:0007669"/>
    <property type="project" value="UniProtKB-KW"/>
</dbReference>
<dbReference type="InterPro" id="IPR016036">
    <property type="entry name" value="Malonyl_transacylase_ACP-bd"/>
</dbReference>
<keyword evidence="4 8" id="KW-0479">Metal-binding</keyword>
<evidence type="ECO:0000256" key="5">
    <source>
        <dbReference type="ARBA" id="ARBA00023002"/>
    </source>
</evidence>
<gene>
    <name evidence="10" type="ORF">PoMZ_09079</name>
</gene>
<dbReference type="AlphaFoldDB" id="A0A4P7MVZ0"/>
<dbReference type="Proteomes" id="UP000294847">
    <property type="component" value="Chromosome 1"/>
</dbReference>
<comment type="cofactor">
    <cofactor evidence="1">
        <name>heme</name>
        <dbReference type="ChEBI" id="CHEBI:30413"/>
    </cofactor>
</comment>
<dbReference type="Gene3D" id="3.30.70.3290">
    <property type="match status" value="1"/>
</dbReference>
<dbReference type="InterPro" id="IPR014043">
    <property type="entry name" value="Acyl_transferase_dom"/>
</dbReference>
<dbReference type="InterPro" id="IPR017972">
    <property type="entry name" value="Cyt_P450_CS"/>
</dbReference>
<dbReference type="PROSITE" id="PS00086">
    <property type="entry name" value="CYTOCHROME_P450"/>
    <property type="match status" value="1"/>
</dbReference>
<evidence type="ECO:0000256" key="3">
    <source>
        <dbReference type="ARBA" id="ARBA00022617"/>
    </source>
</evidence>
<evidence type="ECO:0000313" key="11">
    <source>
        <dbReference type="Proteomes" id="UP000294847"/>
    </source>
</evidence>
<dbReference type="PANTHER" id="PTHR46206:SF2">
    <property type="entry name" value="CYTOCHROME P450 MONOOXYGENASE AUSG-RELATED"/>
    <property type="match status" value="1"/>
</dbReference>
<dbReference type="InterPro" id="IPR001128">
    <property type="entry name" value="Cyt_P450"/>
</dbReference>
<organism evidence="10 11">
    <name type="scientific">Pyricularia oryzae</name>
    <name type="common">Rice blast fungus</name>
    <name type="synonym">Magnaporthe oryzae</name>
    <dbReference type="NCBI Taxonomy" id="318829"/>
    <lineage>
        <taxon>Eukaryota</taxon>
        <taxon>Fungi</taxon>
        <taxon>Dikarya</taxon>
        <taxon>Ascomycota</taxon>
        <taxon>Pezizomycotina</taxon>
        <taxon>Sordariomycetes</taxon>
        <taxon>Sordariomycetidae</taxon>
        <taxon>Magnaporthales</taxon>
        <taxon>Pyriculariaceae</taxon>
        <taxon>Pyricularia</taxon>
    </lineage>
</organism>
<dbReference type="CDD" id="cd11041">
    <property type="entry name" value="CYP503A1-like"/>
    <property type="match status" value="1"/>
</dbReference>
<sequence>MGTHSGLSGRLGGGEQALVSTVASPAHALESAIDSDSLGVDFSPETGDAVRIMSIFTGQGAQWPAMLAVGISLDDARELVGLEAFDGRVCIAACNSPESATLSGDKNVLEEILEILQDEQKFARLLLDKGLLKWDSSVRDGKLVGFADVTPEYWHDCLALPVLFSQALEQATLENGLDVTVEVGPHPNLKAPASTTISTCTAEEVPHTGCLQRGSDDVAIFAAALGYIWERFAAFKPLDATAFVEAVHGASPTDMSKLVPAYAWDHTQVLWAGPRATKINFNSYTFTDISPAFFEKARDKFSMHLDRMELGKLDITKPPSEQGLKTHAYDLIVASSPTASSVLLFDPPTFCLGAIIGAAAEHKILILPPRYVAELKFNPKLRFQEPTEIDNHGWLPGFDPMRTNPKLPKIINTYVKRQLSSFTAPMSEAAAEGLSAVFTDSTEWSTITQLPVMTVVSRMSARVFMGKDLCDDQNWTKAALSYTAYQFEYRNMLSEWPMFLRTLVYKLKPNSRILRERLQHCQDVLRPHSSRRHAVMRQVLQRDDKNPYNDAIGWFAEEMGDRYDPAASQISLSLAAIHTTTDLLFQTMIDISKHPERYDPYRYIKMREESPSRENRTHLVNVSDEHFGFGHGYHACPDRFFAAKEIKIIALAHMLLKYDWKLAEGTAELKPLAKGQNLVCNPAIKLLVRRRRE</sequence>
<accession>A0A4P7MVZ0</accession>
<dbReference type="SUPFAM" id="SSF52151">
    <property type="entry name" value="FabD/lysophospholipase-like"/>
    <property type="match status" value="1"/>
</dbReference>
<dbReference type="EMBL" id="CP034204">
    <property type="protein sequence ID" value="QBZ53401.1"/>
    <property type="molecule type" value="Genomic_DNA"/>
</dbReference>
<protein>
    <recommendedName>
        <fullName evidence="9">Malonyl-CoA:ACP transacylase (MAT) domain-containing protein</fullName>
    </recommendedName>
</protein>
<dbReference type="InterPro" id="IPR029063">
    <property type="entry name" value="SAM-dependent_MTases_sf"/>
</dbReference>
<dbReference type="Pfam" id="PF00067">
    <property type="entry name" value="p450"/>
    <property type="match status" value="1"/>
</dbReference>
<evidence type="ECO:0000256" key="6">
    <source>
        <dbReference type="ARBA" id="ARBA00023004"/>
    </source>
</evidence>
<feature type="domain" description="Malonyl-CoA:ACP transacylase (MAT)" evidence="9">
    <location>
        <begin position="22"/>
        <end position="215"/>
    </location>
</feature>
<dbReference type="GO" id="GO:0016705">
    <property type="term" value="F:oxidoreductase activity, acting on paired donors, with incorporation or reduction of molecular oxygen"/>
    <property type="evidence" value="ECO:0007669"/>
    <property type="project" value="InterPro"/>
</dbReference>
<dbReference type="SUPFAM" id="SSF48264">
    <property type="entry name" value="Cytochrome P450"/>
    <property type="match status" value="1"/>
</dbReference>
<dbReference type="SMART" id="SM00827">
    <property type="entry name" value="PKS_AT"/>
    <property type="match status" value="1"/>
</dbReference>
<proteinExistence type="inferred from homology"/>
<evidence type="ECO:0000256" key="7">
    <source>
        <dbReference type="ARBA" id="ARBA00023033"/>
    </source>
</evidence>
<evidence type="ECO:0000259" key="9">
    <source>
        <dbReference type="SMART" id="SM00827"/>
    </source>
</evidence>
<keyword evidence="7 8" id="KW-0503">Monooxygenase</keyword>
<evidence type="ECO:0000313" key="10">
    <source>
        <dbReference type="EMBL" id="QBZ53401.1"/>
    </source>
</evidence>
<reference evidence="10 11" key="1">
    <citation type="journal article" date="2019" name="Mol. Biol. Evol.">
        <title>Blast fungal genomes show frequent chromosomal changes, gene gains and losses, and effector gene turnover.</title>
        <authorList>
            <person name="Gomez Luciano L.B."/>
            <person name="Jason Tsai I."/>
            <person name="Chuma I."/>
            <person name="Tosa Y."/>
            <person name="Chen Y.H."/>
            <person name="Li J.Y."/>
            <person name="Li M.Y."/>
            <person name="Jade Lu M.Y."/>
            <person name="Nakayashiki H."/>
            <person name="Li W.H."/>
        </authorList>
    </citation>
    <scope>NUCLEOTIDE SEQUENCE [LARGE SCALE GENOMIC DNA]</scope>
    <source>
        <strain evidence="10">MZ5-1-6</strain>
    </source>
</reference>
<dbReference type="GO" id="GO:0020037">
    <property type="term" value="F:heme binding"/>
    <property type="evidence" value="ECO:0007669"/>
    <property type="project" value="InterPro"/>
</dbReference>
<dbReference type="Gene3D" id="3.40.50.150">
    <property type="entry name" value="Vaccinia Virus protein VP39"/>
    <property type="match status" value="1"/>
</dbReference>
<dbReference type="Gene3D" id="3.40.366.10">
    <property type="entry name" value="Malonyl-Coenzyme A Acyl Carrier Protein, domain 2"/>
    <property type="match status" value="2"/>
</dbReference>
<dbReference type="InterPro" id="IPR016035">
    <property type="entry name" value="Acyl_Trfase/lysoPLipase"/>
</dbReference>
<dbReference type="SUPFAM" id="SSF55048">
    <property type="entry name" value="Probable ACP-binding domain of malonyl-CoA ACP transacylase"/>
    <property type="match status" value="1"/>
</dbReference>
<evidence type="ECO:0000256" key="2">
    <source>
        <dbReference type="ARBA" id="ARBA00010617"/>
    </source>
</evidence>
<comment type="similarity">
    <text evidence="2 8">Belongs to the cytochrome P450 family.</text>
</comment>
<name>A0A4P7MVZ0_PYROR</name>
<dbReference type="SUPFAM" id="SSF53335">
    <property type="entry name" value="S-adenosyl-L-methionine-dependent methyltransferases"/>
    <property type="match status" value="1"/>
</dbReference>
<keyword evidence="6 8" id="KW-0408">Iron</keyword>
<dbReference type="InterPro" id="IPR036396">
    <property type="entry name" value="Cyt_P450_sf"/>
</dbReference>
<keyword evidence="3 8" id="KW-0349">Heme</keyword>